<dbReference type="OrthoDB" id="62560at2759"/>
<evidence type="ECO:0000313" key="3">
    <source>
        <dbReference type="EMBL" id="EGB03567.1"/>
    </source>
</evidence>
<dbReference type="Proteomes" id="UP000002729">
    <property type="component" value="Unassembled WGS sequence"/>
</dbReference>
<feature type="region of interest" description="Disordered" evidence="1">
    <location>
        <begin position="1"/>
        <end position="87"/>
    </location>
</feature>
<feature type="region of interest" description="Disordered" evidence="1">
    <location>
        <begin position="287"/>
        <end position="327"/>
    </location>
</feature>
<dbReference type="EMBL" id="GL833167">
    <property type="protein sequence ID" value="EGB03567.1"/>
    <property type="molecule type" value="Genomic_DNA"/>
</dbReference>
<proteinExistence type="predicted"/>
<dbReference type="GeneID" id="20226489"/>
<gene>
    <name evidence="3" type="ORF">AURANDRAFT_67909</name>
</gene>
<dbReference type="AlphaFoldDB" id="F0YMT9"/>
<dbReference type="InterPro" id="IPR038469">
    <property type="entry name" value="tRNAHis_GuaTrfase_Thg1_sf"/>
</dbReference>
<keyword evidence="4" id="KW-1185">Reference proteome</keyword>
<sequence>MARLYDYSKWDKIDTDDASSSDDDDGEVVIENDWAEEDRPPPQTVTDVAALADADDRRPPPPPEPVPNVVHGPELPPPPPPPPPLPRWEVDGLPATLVECEACDVENENARGELEELCRGFLWVPGIRGSQRGGFAPPAIRVETGPVAAAGAVAFATRAPDRLPSSKKDATRLAFAAALPHVRARMAGVPPLEGTKKQKAAARAAATPRTRLELAGAALGWDAPEFEGKTCRWGKADARRSSTAPNNREGGDVAQLAALVALRAMEADYGAGGAAVVDAFVRQAQAPPEPVRAPPQDGGVEEAKEEPPPRATAARAARPPPVGGGSSVLDVAARCCGGDEDAGKGRNKGGRPMSDDEIERFRAAVVGLEVAWGADSRGVVEGVERPADELRVRGFGSAGEAPTVAAWWEAVGGGEKFGVKAAATALGSGDGDKLAAELCRRRKLRFPAFPCLAIAGGSLVPLELATLVDGGAPVDEDDDAAARRAAAAEARAAADDAAAAGAAALAARVVLCLRAGRGRVNLSQFADALRDRGFAALPGTRGRRRQLEGLAAASGGAFAVVADAASACWVELGDGQDYAAPPPIAAPPPPAAVLPPPAAAPPVPPPPAAFAAPVVAPPPPAAPLPPPAAGAEDWLGDEDEDLGAVPGGALERLRTIGWGDAAFDAAAATHRADEPERILKFHQLLGAERHRAGVEPHDDACACFWLRVDGVGFHNWSPRRGVTMPYDGRVHGAFVAAARRAVADFRRHGLDPLAAFTESDEITFLFRGPATTAGGASDPRRRLETFAAAVFTSAFAAALPGEMTDGGNDGFFDARSFAASSNAAGLAALVWRRLDTTRNASSQALRHLHDVTICVTITPGNHKEQRGRLAALGTPWASLPPELRYGTLLLAGDDRTHNVRLRVPRTADEARVLDRAVFDEQRWTDALHGPHPRARV</sequence>
<protein>
    <recommendedName>
        <fullName evidence="2">tRNAHis guanylyltransferase catalytic domain-containing protein</fullName>
    </recommendedName>
</protein>
<organism evidence="4">
    <name type="scientific">Aureococcus anophagefferens</name>
    <name type="common">Harmful bloom alga</name>
    <dbReference type="NCBI Taxonomy" id="44056"/>
    <lineage>
        <taxon>Eukaryota</taxon>
        <taxon>Sar</taxon>
        <taxon>Stramenopiles</taxon>
        <taxon>Ochrophyta</taxon>
        <taxon>Pelagophyceae</taxon>
        <taxon>Pelagomonadales</taxon>
        <taxon>Pelagomonadaceae</taxon>
        <taxon>Aureococcus</taxon>
    </lineage>
</organism>
<feature type="compositionally biased region" description="Acidic residues" evidence="1">
    <location>
        <begin position="16"/>
        <end position="36"/>
    </location>
</feature>
<accession>F0YMT9</accession>
<dbReference type="InterPro" id="IPR024956">
    <property type="entry name" value="tRNAHis_GuaTrfase_cat"/>
</dbReference>
<feature type="domain" description="tRNAHis guanylyltransferase catalytic" evidence="2">
    <location>
        <begin position="703"/>
        <end position="817"/>
    </location>
</feature>
<dbReference type="RefSeq" id="XP_009041717.1">
    <property type="nucleotide sequence ID" value="XM_009043469.1"/>
</dbReference>
<dbReference type="GO" id="GO:0006400">
    <property type="term" value="P:tRNA modification"/>
    <property type="evidence" value="ECO:0007669"/>
    <property type="project" value="InterPro"/>
</dbReference>
<dbReference type="KEGG" id="aaf:AURANDRAFT_67909"/>
<dbReference type="GO" id="GO:0008193">
    <property type="term" value="F:tRNA guanylyltransferase activity"/>
    <property type="evidence" value="ECO:0007669"/>
    <property type="project" value="InterPro"/>
</dbReference>
<name>F0YMT9_AURAN</name>
<evidence type="ECO:0000259" key="2">
    <source>
        <dbReference type="Pfam" id="PF04446"/>
    </source>
</evidence>
<evidence type="ECO:0000256" key="1">
    <source>
        <dbReference type="SAM" id="MobiDB-lite"/>
    </source>
</evidence>
<feature type="compositionally biased region" description="Basic and acidic residues" evidence="1">
    <location>
        <begin position="1"/>
        <end position="15"/>
    </location>
</feature>
<dbReference type="InParanoid" id="F0YMT9"/>
<evidence type="ECO:0000313" key="4">
    <source>
        <dbReference type="Proteomes" id="UP000002729"/>
    </source>
</evidence>
<feature type="compositionally biased region" description="Pro residues" evidence="1">
    <location>
        <begin position="74"/>
        <end position="86"/>
    </location>
</feature>
<dbReference type="Gene3D" id="3.30.70.3000">
    <property type="match status" value="1"/>
</dbReference>
<dbReference type="GO" id="GO:0000287">
    <property type="term" value="F:magnesium ion binding"/>
    <property type="evidence" value="ECO:0007669"/>
    <property type="project" value="InterPro"/>
</dbReference>
<dbReference type="Pfam" id="PF04446">
    <property type="entry name" value="Thg1"/>
    <property type="match status" value="1"/>
</dbReference>
<reference evidence="3 4" key="1">
    <citation type="journal article" date="2011" name="Proc. Natl. Acad. Sci. U.S.A.">
        <title>Niche of harmful alga Aureococcus anophagefferens revealed through ecogenomics.</title>
        <authorList>
            <person name="Gobler C.J."/>
            <person name="Berry D.L."/>
            <person name="Dyhrman S.T."/>
            <person name="Wilhelm S.W."/>
            <person name="Salamov A."/>
            <person name="Lobanov A.V."/>
            <person name="Zhang Y."/>
            <person name="Collier J.L."/>
            <person name="Wurch L.L."/>
            <person name="Kustka A.B."/>
            <person name="Dill B.D."/>
            <person name="Shah M."/>
            <person name="VerBerkmoes N.C."/>
            <person name="Kuo A."/>
            <person name="Terry A."/>
            <person name="Pangilinan J."/>
            <person name="Lindquist E.A."/>
            <person name="Lucas S."/>
            <person name="Paulsen I.T."/>
            <person name="Hattenrath-Lehmann T.K."/>
            <person name="Talmage S.C."/>
            <person name="Walker E.A."/>
            <person name="Koch F."/>
            <person name="Burson A.M."/>
            <person name="Marcoval M.A."/>
            <person name="Tang Y.Z."/>
            <person name="Lecleir G.R."/>
            <person name="Coyne K.J."/>
            <person name="Berg G.M."/>
            <person name="Bertrand E.M."/>
            <person name="Saito M.A."/>
            <person name="Gladyshev V.N."/>
            <person name="Grigoriev I.V."/>
        </authorList>
    </citation>
    <scope>NUCLEOTIDE SEQUENCE [LARGE SCALE GENOMIC DNA]</scope>
    <source>
        <strain evidence="4">CCMP 1984</strain>
    </source>
</reference>